<evidence type="ECO:0000256" key="16">
    <source>
        <dbReference type="SAM" id="Coils"/>
    </source>
</evidence>
<evidence type="ECO:0000256" key="5">
    <source>
        <dbReference type="ARBA" id="ARBA00022475"/>
    </source>
</evidence>
<evidence type="ECO:0000259" key="19">
    <source>
        <dbReference type="Pfam" id="PF13614"/>
    </source>
</evidence>
<dbReference type="PANTHER" id="PTHR32309:SF13">
    <property type="entry name" value="FERRIC ENTEROBACTIN TRANSPORT PROTEIN FEPE"/>
    <property type="match status" value="1"/>
</dbReference>
<keyword evidence="12 17" id="KW-1133">Transmembrane helix</keyword>
<dbReference type="NCBIfam" id="TIGR01007">
    <property type="entry name" value="eps_fam"/>
    <property type="match status" value="1"/>
</dbReference>
<evidence type="ECO:0000313" key="21">
    <source>
        <dbReference type="EMBL" id="GGN57678.1"/>
    </source>
</evidence>
<evidence type="ECO:0000256" key="3">
    <source>
        <dbReference type="ARBA" id="ARBA00008883"/>
    </source>
</evidence>
<evidence type="ECO:0000259" key="20">
    <source>
        <dbReference type="Pfam" id="PF13807"/>
    </source>
</evidence>
<dbReference type="InterPro" id="IPR005702">
    <property type="entry name" value="Wzc-like_C"/>
</dbReference>
<dbReference type="InterPro" id="IPR003856">
    <property type="entry name" value="LPS_length_determ_N"/>
</dbReference>
<gene>
    <name evidence="21" type="ORF">GCM10011349_36470</name>
</gene>
<feature type="domain" description="Tyrosine-protein kinase G-rich" evidence="20">
    <location>
        <begin position="413"/>
        <end position="485"/>
    </location>
</feature>
<feature type="coiled-coil region" evidence="16">
    <location>
        <begin position="228"/>
        <end position="255"/>
    </location>
</feature>
<dbReference type="CDD" id="cd05387">
    <property type="entry name" value="BY-kinase"/>
    <property type="match status" value="1"/>
</dbReference>
<evidence type="ECO:0000256" key="15">
    <source>
        <dbReference type="ARBA" id="ARBA00051245"/>
    </source>
</evidence>
<keyword evidence="5" id="KW-1003">Cell membrane</keyword>
<evidence type="ECO:0000256" key="4">
    <source>
        <dbReference type="ARBA" id="ARBA00011903"/>
    </source>
</evidence>
<evidence type="ECO:0000256" key="7">
    <source>
        <dbReference type="ARBA" id="ARBA00022679"/>
    </source>
</evidence>
<evidence type="ECO:0000256" key="10">
    <source>
        <dbReference type="ARBA" id="ARBA00022777"/>
    </source>
</evidence>
<name>A0ABQ2JXD6_9SPHN</name>
<evidence type="ECO:0000256" key="14">
    <source>
        <dbReference type="ARBA" id="ARBA00023137"/>
    </source>
</evidence>
<dbReference type="PANTHER" id="PTHR32309">
    <property type="entry name" value="TYROSINE-PROTEIN KINASE"/>
    <property type="match status" value="1"/>
</dbReference>
<dbReference type="InterPro" id="IPR025669">
    <property type="entry name" value="AAA_dom"/>
</dbReference>
<dbReference type="EMBL" id="BMLK01000020">
    <property type="protein sequence ID" value="GGN57678.1"/>
    <property type="molecule type" value="Genomic_DNA"/>
</dbReference>
<keyword evidence="22" id="KW-1185">Reference proteome</keyword>
<dbReference type="Pfam" id="PF02706">
    <property type="entry name" value="Wzz"/>
    <property type="match status" value="1"/>
</dbReference>
<dbReference type="InterPro" id="IPR027417">
    <property type="entry name" value="P-loop_NTPase"/>
</dbReference>
<feature type="domain" description="Polysaccharide chain length determinant N-terminal" evidence="18">
    <location>
        <begin position="37"/>
        <end position="128"/>
    </location>
</feature>
<dbReference type="SUPFAM" id="SSF52540">
    <property type="entry name" value="P-loop containing nucleoside triphosphate hydrolases"/>
    <property type="match status" value="1"/>
</dbReference>
<keyword evidence="10" id="KW-0418">Kinase</keyword>
<keyword evidence="11" id="KW-0067">ATP-binding</keyword>
<sequence length="748" mass="81419">MNTQNMAATRLSESVMMNGDEGGDNASYDARDDLLGIDLKQVLSSVRRNLKWIVLIVIGALAAGFIITVLMVPRYVATAQVLVEQNADTIIEGSELQENSNQPWDADRFLATQVDVLRSRTLAERVANGAGLLDKQAFYDAMGAPMPQLDDLEEKGAGKAGLHDLRLDTVVELMQDNLRIVLPVDSRVIKIEFESTDPATSAQIANLYAQSYIEANLKRKFESSSYARQFLASQLADARSKVEASERELNQYSRAAGLIRVSGQGQNADRETTLSVTNNSLVQVNSAAAEATAQRLAAENRWNTISNEPVLAIPQVIENAAIQDILKQKASLEARLADERSRHLDDYPTVKVLKAQIAELNRRIDTIGGGIKRSIYLDFKSAREREASLKGQVDKLRDEAMGEQERGVGYAVLKRVAETDRALYDTLLERYNQLSATAGSTSNNVTLVDRADMPREPSSPKLIINLLVAFVLGVIGAAVFVLLREHFDDTIRSPEDVEGKLGLSLLGLIPTVPDGEAAAAATDAKSSLSEAYHSLVANLRFSTANGFPRSMVVTSTNEAEGKTTSAHSVAVDLARLGKSVLLIDADLRRPTLHRRMADKNAGGFTELLVGESSFDAVIHPSDYDNLSYMTALPIPPEPSLLLGGDRMSGVIKEALEKFDVVVLDSAPLLGLSDTASIASEVDGVLFVIDATRFHRGAVKSALRRLTMVNARVLGAVVTKFDPSSADGDYAYYGYNYYTYGSDRREETA</sequence>
<evidence type="ECO:0000256" key="17">
    <source>
        <dbReference type="SAM" id="Phobius"/>
    </source>
</evidence>
<keyword evidence="16" id="KW-0175">Coiled coil</keyword>
<reference evidence="22" key="1">
    <citation type="journal article" date="2019" name="Int. J. Syst. Evol. Microbiol.">
        <title>The Global Catalogue of Microorganisms (GCM) 10K type strain sequencing project: providing services to taxonomists for standard genome sequencing and annotation.</title>
        <authorList>
            <consortium name="The Broad Institute Genomics Platform"/>
            <consortium name="The Broad Institute Genome Sequencing Center for Infectious Disease"/>
            <person name="Wu L."/>
            <person name="Ma J."/>
        </authorList>
    </citation>
    <scope>NUCLEOTIDE SEQUENCE [LARGE SCALE GENOMIC DNA]</scope>
    <source>
        <strain evidence="22">CGMCC 1.6784</strain>
    </source>
</reference>
<evidence type="ECO:0000259" key="18">
    <source>
        <dbReference type="Pfam" id="PF02706"/>
    </source>
</evidence>
<keyword evidence="6" id="KW-0997">Cell inner membrane</keyword>
<protein>
    <recommendedName>
        <fullName evidence="4">non-specific protein-tyrosine kinase</fullName>
        <ecNumber evidence="4">2.7.10.2</ecNumber>
    </recommendedName>
</protein>
<comment type="subcellular location">
    <subcellularLocation>
        <location evidence="1">Cell inner membrane</location>
        <topology evidence="1">Multi-pass membrane protein</topology>
    </subcellularLocation>
</comment>
<evidence type="ECO:0000256" key="9">
    <source>
        <dbReference type="ARBA" id="ARBA00022741"/>
    </source>
</evidence>
<accession>A0ABQ2JXD6</accession>
<dbReference type="Pfam" id="PF13807">
    <property type="entry name" value="GNVR"/>
    <property type="match status" value="1"/>
</dbReference>
<dbReference type="Pfam" id="PF13614">
    <property type="entry name" value="AAA_31"/>
    <property type="match status" value="1"/>
</dbReference>
<evidence type="ECO:0000313" key="22">
    <source>
        <dbReference type="Proteomes" id="UP000605099"/>
    </source>
</evidence>
<keyword evidence="9" id="KW-0547">Nucleotide-binding</keyword>
<dbReference type="InterPro" id="IPR050445">
    <property type="entry name" value="Bact_polysacc_biosynth/exp"/>
</dbReference>
<dbReference type="EC" id="2.7.10.2" evidence="4"/>
<comment type="catalytic activity">
    <reaction evidence="15">
        <text>L-tyrosyl-[protein] + ATP = O-phospho-L-tyrosyl-[protein] + ADP + H(+)</text>
        <dbReference type="Rhea" id="RHEA:10596"/>
        <dbReference type="Rhea" id="RHEA-COMP:10136"/>
        <dbReference type="Rhea" id="RHEA-COMP:20101"/>
        <dbReference type="ChEBI" id="CHEBI:15378"/>
        <dbReference type="ChEBI" id="CHEBI:30616"/>
        <dbReference type="ChEBI" id="CHEBI:46858"/>
        <dbReference type="ChEBI" id="CHEBI:61978"/>
        <dbReference type="ChEBI" id="CHEBI:456216"/>
        <dbReference type="EC" id="2.7.10.2"/>
    </reaction>
</comment>
<dbReference type="Gene3D" id="3.40.50.300">
    <property type="entry name" value="P-loop containing nucleotide triphosphate hydrolases"/>
    <property type="match status" value="1"/>
</dbReference>
<proteinExistence type="inferred from homology"/>
<keyword evidence="7" id="KW-0808">Transferase</keyword>
<evidence type="ECO:0000256" key="13">
    <source>
        <dbReference type="ARBA" id="ARBA00023136"/>
    </source>
</evidence>
<evidence type="ECO:0000256" key="8">
    <source>
        <dbReference type="ARBA" id="ARBA00022692"/>
    </source>
</evidence>
<feature type="domain" description="AAA" evidence="19">
    <location>
        <begin position="561"/>
        <end position="706"/>
    </location>
</feature>
<evidence type="ECO:0000256" key="1">
    <source>
        <dbReference type="ARBA" id="ARBA00004429"/>
    </source>
</evidence>
<feature type="transmembrane region" description="Helical" evidence="17">
    <location>
        <begin position="52"/>
        <end position="72"/>
    </location>
</feature>
<keyword evidence="8 17" id="KW-0812">Transmembrane</keyword>
<keyword evidence="13 17" id="KW-0472">Membrane</keyword>
<comment type="similarity">
    <text evidence="2">Belongs to the CpsD/CapB family.</text>
</comment>
<evidence type="ECO:0000256" key="6">
    <source>
        <dbReference type="ARBA" id="ARBA00022519"/>
    </source>
</evidence>
<comment type="similarity">
    <text evidence="3">Belongs to the etk/wzc family.</text>
</comment>
<dbReference type="InterPro" id="IPR032807">
    <property type="entry name" value="GNVR"/>
</dbReference>
<keyword evidence="14" id="KW-0829">Tyrosine-protein kinase</keyword>
<organism evidence="21 22">
    <name type="scientific">Novosphingobium indicum</name>
    <dbReference type="NCBI Taxonomy" id="462949"/>
    <lineage>
        <taxon>Bacteria</taxon>
        <taxon>Pseudomonadati</taxon>
        <taxon>Pseudomonadota</taxon>
        <taxon>Alphaproteobacteria</taxon>
        <taxon>Sphingomonadales</taxon>
        <taxon>Sphingomonadaceae</taxon>
        <taxon>Novosphingobium</taxon>
    </lineage>
</organism>
<dbReference type="Proteomes" id="UP000605099">
    <property type="component" value="Unassembled WGS sequence"/>
</dbReference>
<comment type="caution">
    <text evidence="21">The sequence shown here is derived from an EMBL/GenBank/DDBJ whole genome shotgun (WGS) entry which is preliminary data.</text>
</comment>
<evidence type="ECO:0000256" key="11">
    <source>
        <dbReference type="ARBA" id="ARBA00022840"/>
    </source>
</evidence>
<evidence type="ECO:0000256" key="12">
    <source>
        <dbReference type="ARBA" id="ARBA00022989"/>
    </source>
</evidence>
<feature type="transmembrane region" description="Helical" evidence="17">
    <location>
        <begin position="462"/>
        <end position="483"/>
    </location>
</feature>
<evidence type="ECO:0000256" key="2">
    <source>
        <dbReference type="ARBA" id="ARBA00007316"/>
    </source>
</evidence>